<keyword evidence="14" id="KW-0472">Membrane</keyword>
<dbReference type="PROSITE" id="PS50867">
    <property type="entry name" value="PRE_SET"/>
    <property type="match status" value="1"/>
</dbReference>
<evidence type="ECO:0000256" key="14">
    <source>
        <dbReference type="SAM" id="Phobius"/>
    </source>
</evidence>
<evidence type="ECO:0000259" key="15">
    <source>
        <dbReference type="PROSITE" id="PS50013"/>
    </source>
</evidence>
<dbReference type="GO" id="GO:0005634">
    <property type="term" value="C:nucleus"/>
    <property type="evidence" value="ECO:0007669"/>
    <property type="project" value="UniProtKB-SubCell"/>
</dbReference>
<accession>A0A433QWG7</accession>
<dbReference type="Pfam" id="PF05033">
    <property type="entry name" value="Pre-SET"/>
    <property type="match status" value="1"/>
</dbReference>
<evidence type="ECO:0000256" key="12">
    <source>
        <dbReference type="PIRSR" id="PIRSR009343-2"/>
    </source>
</evidence>
<evidence type="ECO:0000256" key="2">
    <source>
        <dbReference type="ARBA" id="ARBA00004286"/>
    </source>
</evidence>
<comment type="caution">
    <text evidence="19">The sequence shown here is derived from an EMBL/GenBank/DDBJ whole genome shotgun (WGS) entry which is preliminary data.</text>
</comment>
<keyword evidence="20" id="KW-1185">Reference proteome</keyword>
<keyword evidence="4 11" id="KW-0489">Methyltransferase</keyword>
<feature type="transmembrane region" description="Helical" evidence="14">
    <location>
        <begin position="56"/>
        <end position="76"/>
    </location>
</feature>
<feature type="binding site" evidence="12">
    <location>
        <position position="346"/>
    </location>
    <ligand>
        <name>Zn(2+)</name>
        <dbReference type="ChEBI" id="CHEBI:29105"/>
        <label>1</label>
    </ligand>
</feature>
<feature type="domain" description="Chromo" evidence="15">
    <location>
        <begin position="93"/>
        <end position="140"/>
    </location>
</feature>
<dbReference type="PIRSF" id="PIRSF009343">
    <property type="entry name" value="SUV39_SET"/>
    <property type="match status" value="1"/>
</dbReference>
<evidence type="ECO:0000256" key="13">
    <source>
        <dbReference type="SAM" id="MobiDB-lite"/>
    </source>
</evidence>
<dbReference type="Gene3D" id="2.40.50.40">
    <property type="match status" value="1"/>
</dbReference>
<dbReference type="GO" id="GO:0005694">
    <property type="term" value="C:chromosome"/>
    <property type="evidence" value="ECO:0007669"/>
    <property type="project" value="UniProtKB-SubCell"/>
</dbReference>
<dbReference type="CDD" id="cd00024">
    <property type="entry name" value="CD_CSD"/>
    <property type="match status" value="1"/>
</dbReference>
<keyword evidence="10 11" id="KW-0539">Nucleus</keyword>
<dbReference type="PANTHER" id="PTHR46223">
    <property type="entry name" value="HISTONE-LYSINE N-METHYLTRANSFERASE SUV39H"/>
    <property type="match status" value="1"/>
</dbReference>
<evidence type="ECO:0000259" key="17">
    <source>
        <dbReference type="PROSITE" id="PS50867"/>
    </source>
</evidence>
<feature type="domain" description="Pre-SET" evidence="17">
    <location>
        <begin position="344"/>
        <end position="417"/>
    </location>
</feature>
<evidence type="ECO:0000313" key="19">
    <source>
        <dbReference type="EMBL" id="RUS34084.1"/>
    </source>
</evidence>
<evidence type="ECO:0000256" key="7">
    <source>
        <dbReference type="ARBA" id="ARBA00022723"/>
    </source>
</evidence>
<dbReference type="AlphaFoldDB" id="A0A433QWG7"/>
<dbReference type="Gene3D" id="2.170.270.10">
    <property type="entry name" value="SET domain"/>
    <property type="match status" value="1"/>
</dbReference>
<dbReference type="SMART" id="SM00298">
    <property type="entry name" value="CHROMO"/>
    <property type="match status" value="1"/>
</dbReference>
<dbReference type="SMART" id="SM00468">
    <property type="entry name" value="PreSET"/>
    <property type="match status" value="1"/>
</dbReference>
<dbReference type="PROSITE" id="PS50280">
    <property type="entry name" value="SET"/>
    <property type="match status" value="1"/>
</dbReference>
<feature type="region of interest" description="Disordered" evidence="13">
    <location>
        <begin position="550"/>
        <end position="586"/>
    </location>
</feature>
<comment type="catalytic activity">
    <reaction evidence="11">
        <text>L-lysyl(9)-[histone H3] + 3 S-adenosyl-L-methionine = N(6),N(6),N(6)-trimethyl-L-lysyl(9)-[histone H3] + 3 S-adenosyl-L-homocysteine + 3 H(+)</text>
        <dbReference type="Rhea" id="RHEA:60276"/>
        <dbReference type="Rhea" id="RHEA-COMP:15538"/>
        <dbReference type="Rhea" id="RHEA-COMP:15546"/>
        <dbReference type="ChEBI" id="CHEBI:15378"/>
        <dbReference type="ChEBI" id="CHEBI:29969"/>
        <dbReference type="ChEBI" id="CHEBI:57856"/>
        <dbReference type="ChEBI" id="CHEBI:59789"/>
        <dbReference type="ChEBI" id="CHEBI:61961"/>
        <dbReference type="EC" id="2.1.1.355"/>
    </reaction>
</comment>
<feature type="binding site" evidence="12">
    <location>
        <position position="346"/>
    </location>
    <ligand>
        <name>Zn(2+)</name>
        <dbReference type="ChEBI" id="CHEBI:29105"/>
        <label>2</label>
    </ligand>
</feature>
<keyword evidence="7 11" id="KW-0479">Metal-binding</keyword>
<evidence type="ECO:0000256" key="3">
    <source>
        <dbReference type="ARBA" id="ARBA00022454"/>
    </source>
</evidence>
<feature type="binding site" evidence="12">
    <location>
        <position position="511"/>
    </location>
    <ligand>
        <name>Zn(2+)</name>
        <dbReference type="ChEBI" id="CHEBI:29105"/>
        <label>4</label>
    </ligand>
</feature>
<evidence type="ECO:0000259" key="16">
    <source>
        <dbReference type="PROSITE" id="PS50280"/>
    </source>
</evidence>
<feature type="binding site" evidence="12">
    <location>
        <position position="409"/>
    </location>
    <ligand>
        <name>Zn(2+)</name>
        <dbReference type="ChEBI" id="CHEBI:29105"/>
        <label>3</label>
    </ligand>
</feature>
<dbReference type="InterPro" id="IPR046341">
    <property type="entry name" value="SET_dom_sf"/>
</dbReference>
<evidence type="ECO:0000256" key="6">
    <source>
        <dbReference type="ARBA" id="ARBA00022691"/>
    </source>
</evidence>
<comment type="subcellular location">
    <subcellularLocation>
        <location evidence="2">Chromosome</location>
    </subcellularLocation>
    <subcellularLocation>
        <location evidence="1 11">Nucleus</location>
    </subcellularLocation>
</comment>
<feature type="domain" description="Post-SET" evidence="18">
    <location>
        <begin position="586"/>
        <end position="602"/>
    </location>
</feature>
<evidence type="ECO:0000256" key="8">
    <source>
        <dbReference type="ARBA" id="ARBA00022833"/>
    </source>
</evidence>
<feature type="domain" description="SET" evidence="16">
    <location>
        <begin position="420"/>
        <end position="551"/>
    </location>
</feature>
<name>A0A433QWG7_9FUNG</name>
<dbReference type="PROSITE" id="PS00598">
    <property type="entry name" value="CHROMO_1"/>
    <property type="match status" value="1"/>
</dbReference>
<feature type="binding site" evidence="12">
    <location>
        <position position="361"/>
    </location>
    <ligand>
        <name>Zn(2+)</name>
        <dbReference type="ChEBI" id="CHEBI:29105"/>
        <label>3</label>
    </ligand>
</feature>
<dbReference type="GO" id="GO:0140949">
    <property type="term" value="F:histone H3K9 trimethyltransferase activity"/>
    <property type="evidence" value="ECO:0007669"/>
    <property type="project" value="UniProtKB-EC"/>
</dbReference>
<evidence type="ECO:0000256" key="10">
    <source>
        <dbReference type="ARBA" id="ARBA00023242"/>
    </source>
</evidence>
<proteinExistence type="inferred from homology"/>
<dbReference type="InterPro" id="IPR023779">
    <property type="entry name" value="Chromodomain_CS"/>
</dbReference>
<dbReference type="CDD" id="cd10542">
    <property type="entry name" value="SET_SUV39H"/>
    <property type="match status" value="1"/>
</dbReference>
<comment type="similarity">
    <text evidence="11">Belongs to the class V-like SAM-binding methyltransferase superfamily. Histone-lysine methyltransferase family. Suvar3-9 subfamily.</text>
</comment>
<keyword evidence="3" id="KW-0158">Chromosome</keyword>
<keyword evidence="6 11" id="KW-0949">S-adenosyl-L-methionine</keyword>
<dbReference type="SUPFAM" id="SSF54160">
    <property type="entry name" value="Chromo domain-like"/>
    <property type="match status" value="1"/>
</dbReference>
<dbReference type="InterPro" id="IPR050973">
    <property type="entry name" value="H3K9_Histone-Lys_N-MTase"/>
</dbReference>
<dbReference type="InterPro" id="IPR016197">
    <property type="entry name" value="Chromo-like_dom_sf"/>
</dbReference>
<evidence type="ECO:0000259" key="18">
    <source>
        <dbReference type="PROSITE" id="PS50868"/>
    </source>
</evidence>
<dbReference type="PROSITE" id="PS50013">
    <property type="entry name" value="CHROMO_2"/>
    <property type="match status" value="1"/>
</dbReference>
<keyword evidence="5 11" id="KW-0808">Transferase</keyword>
<feature type="compositionally biased region" description="Acidic residues" evidence="13">
    <location>
        <begin position="555"/>
        <end position="577"/>
    </location>
</feature>
<gene>
    <name evidence="19" type="ORF">BC938DRAFT_482438</name>
</gene>
<feature type="binding site" evidence="12">
    <location>
        <position position="361"/>
    </location>
    <ligand>
        <name>Zn(2+)</name>
        <dbReference type="ChEBI" id="CHEBI:29105"/>
        <label>1</label>
    </ligand>
</feature>
<dbReference type="EMBL" id="RBNJ01000732">
    <property type="protein sequence ID" value="RUS34084.1"/>
    <property type="molecule type" value="Genomic_DNA"/>
</dbReference>
<dbReference type="PANTHER" id="PTHR46223:SF4">
    <property type="entry name" value="HISTONE-LYSINE N-METHYLTRANSFERASE-RELATED"/>
    <property type="match status" value="1"/>
</dbReference>
<feature type="binding site" evidence="12">
    <location>
        <position position="363"/>
    </location>
    <ligand>
        <name>Zn(2+)</name>
        <dbReference type="ChEBI" id="CHEBI:29105"/>
        <label>1</label>
    </ligand>
</feature>
<dbReference type="GO" id="GO:0032259">
    <property type="term" value="P:methylation"/>
    <property type="evidence" value="ECO:0007669"/>
    <property type="project" value="UniProtKB-KW"/>
</dbReference>
<feature type="binding site" evidence="12">
    <location>
        <position position="592"/>
    </location>
    <ligand>
        <name>Zn(2+)</name>
        <dbReference type="ChEBI" id="CHEBI:29105"/>
        <label>4</label>
    </ligand>
</feature>
<keyword evidence="9 11" id="KW-0156">Chromatin regulator</keyword>
<dbReference type="InterPro" id="IPR000953">
    <property type="entry name" value="Chromo/chromo_shadow_dom"/>
</dbReference>
<feature type="binding site" evidence="12">
    <location>
        <position position="405"/>
    </location>
    <ligand>
        <name>Zn(2+)</name>
        <dbReference type="ChEBI" id="CHEBI:29105"/>
        <label>3</label>
    </ligand>
</feature>
<evidence type="ECO:0000256" key="5">
    <source>
        <dbReference type="ARBA" id="ARBA00022679"/>
    </source>
</evidence>
<evidence type="ECO:0000256" key="4">
    <source>
        <dbReference type="ARBA" id="ARBA00022603"/>
    </source>
</evidence>
<sequence>MSSNACGPPKTLNQRKHNHPQTQFHNLNYSRNVDKRRRSASWFDRRSCRGEKRAPSVPLFIVTALFVVVICPVRIWSSKYIDEPGTPQALGVLFVERLIGRKFVPGGNLYYLVKWRGWEATYNTWEPQSHILDTTLIEDFNATYMKQGGELALLKSAPRLYTRGGQKMDPERVRPPVNPNSIITIDDDEEKDDAKNIANGHEKIHGKRRLFSRAKNQNHSSKASEAASIMASLSKYIPIRSRLFRVLQARNRPRDPLMEIDQSQSPLTVTRFNRTNRLTQPSRPSSRQGKTPGMLAFENILKKVPGPLITVENIHDNEDPPLDFDFLNDWLLTPGVDANNEFLTGCDCGPSGCDLSRPNKCGCANMSSKEDDDGDKIIMFAYDKHGRVLVDRYTPIYECNSRCSCGPSCGNRVVQRGRTIEMRIFKTPSKGWGAKAMHDVPRGTYIDQYLGEVITTAEAERRGKRYDRQGRTWLFDLDFGADVDDEGRFKNEYTIDAYRCGSVSHFFNHSCEPNLEVRVVLVETKDLRLHRIAFFAKRDIKRGEELTFDYSGADGSEEEYDNDEDEDDDEDEDWDEDGTTRRSSSRKVRCMCGSRKCRKWLHI</sequence>
<organism evidence="19 20">
    <name type="scientific">Jimgerdemannia flammicorona</name>
    <dbReference type="NCBI Taxonomy" id="994334"/>
    <lineage>
        <taxon>Eukaryota</taxon>
        <taxon>Fungi</taxon>
        <taxon>Fungi incertae sedis</taxon>
        <taxon>Mucoromycota</taxon>
        <taxon>Mucoromycotina</taxon>
        <taxon>Endogonomycetes</taxon>
        <taxon>Endogonales</taxon>
        <taxon>Endogonaceae</taxon>
        <taxon>Jimgerdemannia</taxon>
    </lineage>
</organism>
<evidence type="ECO:0000256" key="1">
    <source>
        <dbReference type="ARBA" id="ARBA00004123"/>
    </source>
</evidence>
<dbReference type="SUPFAM" id="SSF82199">
    <property type="entry name" value="SET domain"/>
    <property type="match status" value="1"/>
</dbReference>
<dbReference type="InterPro" id="IPR007728">
    <property type="entry name" value="Pre-SET_dom"/>
</dbReference>
<keyword evidence="14" id="KW-1133">Transmembrane helix</keyword>
<dbReference type="PROSITE" id="PS50868">
    <property type="entry name" value="POST_SET"/>
    <property type="match status" value="1"/>
</dbReference>
<dbReference type="Pfam" id="PF00856">
    <property type="entry name" value="SET"/>
    <property type="match status" value="1"/>
</dbReference>
<dbReference type="GO" id="GO:0008270">
    <property type="term" value="F:zinc ion binding"/>
    <property type="evidence" value="ECO:0007669"/>
    <property type="project" value="UniProtKB-UniRule"/>
</dbReference>
<feature type="region of interest" description="Disordered" evidence="13">
    <location>
        <begin position="1"/>
        <end position="25"/>
    </location>
</feature>
<feature type="binding site" evidence="12">
    <location>
        <position position="403"/>
    </location>
    <ligand>
        <name>Zn(2+)</name>
        <dbReference type="ChEBI" id="CHEBI:29105"/>
        <label>2</label>
    </ligand>
</feature>
<dbReference type="Pfam" id="PF00385">
    <property type="entry name" value="Chromo"/>
    <property type="match status" value="1"/>
</dbReference>
<dbReference type="SMART" id="SM00317">
    <property type="entry name" value="SET"/>
    <property type="match status" value="1"/>
</dbReference>
<dbReference type="EC" id="2.1.1.355" evidence="11"/>
<keyword evidence="14" id="KW-0812">Transmembrane</keyword>
<dbReference type="Proteomes" id="UP000274822">
    <property type="component" value="Unassembled WGS sequence"/>
</dbReference>
<evidence type="ECO:0000313" key="20">
    <source>
        <dbReference type="Proteomes" id="UP000274822"/>
    </source>
</evidence>
<reference evidence="19 20" key="1">
    <citation type="journal article" date="2018" name="New Phytol.">
        <title>Phylogenomics of Endogonaceae and evolution of mycorrhizas within Mucoromycota.</title>
        <authorList>
            <person name="Chang Y."/>
            <person name="Desiro A."/>
            <person name="Na H."/>
            <person name="Sandor L."/>
            <person name="Lipzen A."/>
            <person name="Clum A."/>
            <person name="Barry K."/>
            <person name="Grigoriev I.V."/>
            <person name="Martin F.M."/>
            <person name="Stajich J.E."/>
            <person name="Smith M.E."/>
            <person name="Bonito G."/>
            <person name="Spatafora J.W."/>
        </authorList>
    </citation>
    <scope>NUCLEOTIDE SEQUENCE [LARGE SCALE GENOMIC DNA]</scope>
    <source>
        <strain evidence="19 20">AD002</strain>
    </source>
</reference>
<dbReference type="InterPro" id="IPR001214">
    <property type="entry name" value="SET_dom"/>
</dbReference>
<keyword evidence="8 11" id="KW-0862">Zinc</keyword>
<evidence type="ECO:0000256" key="11">
    <source>
        <dbReference type="PIRNR" id="PIRNR009343"/>
    </source>
</evidence>
<feature type="binding site" evidence="12">
    <location>
        <position position="348"/>
    </location>
    <ligand>
        <name>Zn(2+)</name>
        <dbReference type="ChEBI" id="CHEBI:29105"/>
        <label>1</label>
    </ligand>
</feature>
<feature type="binding site" evidence="12">
    <location>
        <position position="597"/>
    </location>
    <ligand>
        <name>Zn(2+)</name>
        <dbReference type="ChEBI" id="CHEBI:29105"/>
        <label>4</label>
    </ligand>
</feature>
<dbReference type="InterPro" id="IPR003616">
    <property type="entry name" value="Post-SET_dom"/>
</dbReference>
<evidence type="ECO:0000256" key="9">
    <source>
        <dbReference type="ARBA" id="ARBA00022853"/>
    </source>
</evidence>
<protein>
    <recommendedName>
        <fullName evidence="11">Histone-lysine N-methyltransferase</fullName>
        <ecNumber evidence="11">2.1.1.355</ecNumber>
    </recommendedName>
</protein>
<feature type="binding site" evidence="12">
    <location>
        <position position="399"/>
    </location>
    <ligand>
        <name>Zn(2+)</name>
        <dbReference type="ChEBI" id="CHEBI:29105"/>
        <label>2</label>
    </ligand>
</feature>
<dbReference type="InterPro" id="IPR023780">
    <property type="entry name" value="Chromo_domain"/>
</dbReference>
<feature type="binding site" evidence="12">
    <location>
        <position position="590"/>
    </location>
    <ligand>
        <name>Zn(2+)</name>
        <dbReference type="ChEBI" id="CHEBI:29105"/>
        <label>4</label>
    </ligand>
</feature>
<feature type="binding site" evidence="12">
    <location>
        <position position="399"/>
    </location>
    <ligand>
        <name>Zn(2+)</name>
        <dbReference type="ChEBI" id="CHEBI:29105"/>
        <label>3</label>
    </ligand>
</feature>
<dbReference type="InterPro" id="IPR011381">
    <property type="entry name" value="H3-K9_MeTrfase_SUV39H1/2-like"/>
</dbReference>